<dbReference type="RefSeq" id="WP_306887209.1">
    <property type="nucleotide sequence ID" value="NZ_JAUSUL010000005.1"/>
</dbReference>
<organism evidence="1 2">
    <name type="scientific">Amorphus orientalis</name>
    <dbReference type="NCBI Taxonomy" id="649198"/>
    <lineage>
        <taxon>Bacteria</taxon>
        <taxon>Pseudomonadati</taxon>
        <taxon>Pseudomonadota</taxon>
        <taxon>Alphaproteobacteria</taxon>
        <taxon>Hyphomicrobiales</taxon>
        <taxon>Amorphaceae</taxon>
        <taxon>Amorphus</taxon>
    </lineage>
</organism>
<dbReference type="InterPro" id="IPR029069">
    <property type="entry name" value="HotDog_dom_sf"/>
</dbReference>
<dbReference type="AlphaFoldDB" id="A0AAE4AUM1"/>
<name>A0AAE4AUM1_9HYPH</name>
<dbReference type="EMBL" id="JAUSUL010000005">
    <property type="protein sequence ID" value="MDQ0317292.1"/>
    <property type="molecule type" value="Genomic_DNA"/>
</dbReference>
<protein>
    <submittedName>
        <fullName evidence="1">Acyl-CoA thioesterase FadM</fullName>
    </submittedName>
</protein>
<dbReference type="CDD" id="cd00586">
    <property type="entry name" value="4HBT"/>
    <property type="match status" value="1"/>
</dbReference>
<dbReference type="Pfam" id="PF13279">
    <property type="entry name" value="4HBT_2"/>
    <property type="match status" value="1"/>
</dbReference>
<reference evidence="1" key="1">
    <citation type="submission" date="2023-07" db="EMBL/GenBank/DDBJ databases">
        <title>Genomic Encyclopedia of Type Strains, Phase IV (KMG-IV): sequencing the most valuable type-strain genomes for metagenomic binning, comparative biology and taxonomic classification.</title>
        <authorList>
            <person name="Goeker M."/>
        </authorList>
    </citation>
    <scope>NUCLEOTIDE SEQUENCE</scope>
    <source>
        <strain evidence="1">DSM 21202</strain>
    </source>
</reference>
<dbReference type="Proteomes" id="UP001229244">
    <property type="component" value="Unassembled WGS sequence"/>
</dbReference>
<keyword evidence="2" id="KW-1185">Reference proteome</keyword>
<comment type="caution">
    <text evidence="1">The sequence shown here is derived from an EMBL/GenBank/DDBJ whole genome shotgun (WGS) entry which is preliminary data.</text>
</comment>
<evidence type="ECO:0000313" key="1">
    <source>
        <dbReference type="EMBL" id="MDQ0317292.1"/>
    </source>
</evidence>
<dbReference type="SUPFAM" id="SSF54637">
    <property type="entry name" value="Thioesterase/thiol ester dehydrase-isomerase"/>
    <property type="match status" value="1"/>
</dbReference>
<dbReference type="Gene3D" id="3.10.129.10">
    <property type="entry name" value="Hotdog Thioesterase"/>
    <property type="match status" value="1"/>
</dbReference>
<sequence>MSADTTLYSATFLIGFGDCDPAGIVYYPNYLRWFDSTYHGFMRSRGKTHQIFCNENGLIGTGLMDVGATFRSPGRDGDDLVISIVSAEWRDKSVRFNYRGTVGDRLLIEGYEVRGLFMRDGDRLRLAHTGPLKAYLEGDDGERPRT</sequence>
<evidence type="ECO:0000313" key="2">
    <source>
        <dbReference type="Proteomes" id="UP001229244"/>
    </source>
</evidence>
<accession>A0AAE4AUM1</accession>
<gene>
    <name evidence="1" type="ORF">J2S73_003776</name>
</gene>
<proteinExistence type="predicted"/>